<evidence type="ECO:0000256" key="9">
    <source>
        <dbReference type="ARBA" id="ARBA00023303"/>
    </source>
</evidence>
<dbReference type="Pfam" id="PF00654">
    <property type="entry name" value="Voltage_CLC"/>
    <property type="match status" value="1"/>
</dbReference>
<dbReference type="Gene3D" id="1.10.3080.10">
    <property type="entry name" value="Clc chloride channel"/>
    <property type="match status" value="1"/>
</dbReference>
<evidence type="ECO:0000256" key="7">
    <source>
        <dbReference type="ARBA" id="ARBA00023173"/>
    </source>
</evidence>
<dbReference type="EMBL" id="CP026100">
    <property type="protein sequence ID" value="AYV48428.1"/>
    <property type="molecule type" value="Genomic_DNA"/>
</dbReference>
<evidence type="ECO:0000256" key="3">
    <source>
        <dbReference type="ARBA" id="ARBA00022692"/>
    </source>
</evidence>
<keyword evidence="8" id="KW-0868">Chloride</keyword>
<reference evidence="13 14" key="1">
    <citation type="submission" date="2017-12" db="EMBL/GenBank/DDBJ databases">
        <title>The genome sequence of Caulobacter flavus CGMCC1 15093.</title>
        <authorList>
            <person name="Gao J."/>
            <person name="Mao X."/>
            <person name="Sun J."/>
        </authorList>
    </citation>
    <scope>NUCLEOTIDE SEQUENCE [LARGE SCALE GENOMIC DNA]</scope>
    <source>
        <strain evidence="13 14">CGMCC1 15093</strain>
    </source>
</reference>
<feature type="transmembrane region" description="Helical" evidence="10">
    <location>
        <begin position="377"/>
        <end position="400"/>
    </location>
</feature>
<dbReference type="OrthoDB" id="9814803at2"/>
<dbReference type="GO" id="GO:0034707">
    <property type="term" value="C:chloride channel complex"/>
    <property type="evidence" value="ECO:0007669"/>
    <property type="project" value="UniProtKB-KW"/>
</dbReference>
<dbReference type="GO" id="GO:0005254">
    <property type="term" value="F:chloride channel activity"/>
    <property type="evidence" value="ECO:0007669"/>
    <property type="project" value="UniProtKB-KW"/>
</dbReference>
<evidence type="ECO:0000313" key="14">
    <source>
        <dbReference type="Proteomes" id="UP000234483"/>
    </source>
</evidence>
<dbReference type="Proteomes" id="UP000281192">
    <property type="component" value="Chromosome"/>
</dbReference>
<dbReference type="InterPro" id="IPR000644">
    <property type="entry name" value="CBS_dom"/>
</dbReference>
<keyword evidence="15" id="KW-1185">Reference proteome</keyword>
<evidence type="ECO:0000256" key="8">
    <source>
        <dbReference type="ARBA" id="ARBA00023214"/>
    </source>
</evidence>
<evidence type="ECO:0000313" key="12">
    <source>
        <dbReference type="EMBL" id="AYV48428.1"/>
    </source>
</evidence>
<keyword evidence="7" id="KW-0869">Chloride channel</keyword>
<dbReference type="PANTHER" id="PTHR43427">
    <property type="entry name" value="CHLORIDE CHANNEL PROTEIN CLC-E"/>
    <property type="match status" value="1"/>
</dbReference>
<feature type="transmembrane region" description="Helical" evidence="10">
    <location>
        <begin position="406"/>
        <end position="423"/>
    </location>
</feature>
<sequence>MSIAHASAAASVKWVGWLRRRIRSSELWLIAVATLIGVAAGTFAVVQAQVAHGLQMLLFEIDINERLSAQSHVAPWRLLAIPLGGLLLGGITWAWTKYRPRPAVDPVEANALHGGRLSMKDSAFICGQTMLSNGVGASVGLEAAYAQAGAAAASFAGQRLNLRRADMRTLVGAGAGAAIAAAFGAPLTGAFYAFEIVIGAYTVANLAPVVAAALAAVLVASKMGAIPYLLKTDTQAVQSWTDYGLYALVGLACAIVGIGLMRLVANAERLVTRSPIPRWLRPAIGGMGLAALAVITPQTLSAGHGALHINLTAELPLKLLLMLLAMKALASVISLSFGFRGGLFFASLFLGALLGQVFSAISLLIPWAPSLDPTVAALVGMAALGVAVVGGPFTMSFLVLEATGDFTVAAAALVASMIASAMVRETFGYSFSTWRLHLRGETIRSAHDVSWMRPLSAGRMMRKDVQTVPAETTLAEFRRRFPLGSTKRVVMVDEAGLYAGVIPTAKAYADGGDGDKPVAGLAINAEAALKPEQSIKDVMRAFDRSETDELAVIDDKRNVLGVLSEAYATRRYAEELEKARRELTGEAG</sequence>
<dbReference type="SUPFAM" id="SSF81340">
    <property type="entry name" value="Clc chloride channel"/>
    <property type="match status" value="1"/>
</dbReference>
<comment type="subcellular location">
    <subcellularLocation>
        <location evidence="1">Membrane</location>
        <topology evidence="1">Multi-pass membrane protein</topology>
    </subcellularLocation>
</comment>
<dbReference type="RefSeq" id="WP_101714814.1">
    <property type="nucleotide sequence ID" value="NZ_CP026100.1"/>
</dbReference>
<keyword evidence="6 10" id="KW-0472">Membrane</keyword>
<keyword evidence="9" id="KW-0407">Ion channel</keyword>
<dbReference type="AlphaFoldDB" id="A0A2N5CPH7"/>
<organism evidence="13 14">
    <name type="scientific">Caulobacter flavus</name>
    <dbReference type="NCBI Taxonomy" id="1679497"/>
    <lineage>
        <taxon>Bacteria</taxon>
        <taxon>Pseudomonadati</taxon>
        <taxon>Pseudomonadota</taxon>
        <taxon>Alphaproteobacteria</taxon>
        <taxon>Caulobacterales</taxon>
        <taxon>Caulobacteraceae</taxon>
        <taxon>Caulobacter</taxon>
    </lineage>
</organism>
<evidence type="ECO:0000256" key="5">
    <source>
        <dbReference type="ARBA" id="ARBA00023065"/>
    </source>
</evidence>
<feature type="transmembrane region" description="Helical" evidence="10">
    <location>
        <begin position="319"/>
        <end position="337"/>
    </location>
</feature>
<dbReference type="InterPro" id="IPR001807">
    <property type="entry name" value="ClC"/>
</dbReference>
<feature type="domain" description="CBS" evidence="11">
    <location>
        <begin position="529"/>
        <end position="566"/>
    </location>
</feature>
<feature type="transmembrane region" description="Helical" evidence="10">
    <location>
        <begin position="206"/>
        <end position="231"/>
    </location>
</feature>
<evidence type="ECO:0000256" key="6">
    <source>
        <dbReference type="ARBA" id="ARBA00023136"/>
    </source>
</evidence>
<dbReference type="InterPro" id="IPR046342">
    <property type="entry name" value="CBS_dom_sf"/>
</dbReference>
<dbReference type="CDD" id="cd00400">
    <property type="entry name" value="Voltage_gated_ClC"/>
    <property type="match status" value="1"/>
</dbReference>
<evidence type="ECO:0000256" key="4">
    <source>
        <dbReference type="ARBA" id="ARBA00022989"/>
    </source>
</evidence>
<evidence type="ECO:0000256" key="1">
    <source>
        <dbReference type="ARBA" id="ARBA00004141"/>
    </source>
</evidence>
<proteinExistence type="predicted"/>
<accession>A0A2N5CPH7</accession>
<dbReference type="Proteomes" id="UP000234483">
    <property type="component" value="Unassembled WGS sequence"/>
</dbReference>
<dbReference type="PRINTS" id="PR00762">
    <property type="entry name" value="CLCHANNEL"/>
</dbReference>
<dbReference type="PANTHER" id="PTHR43427:SF6">
    <property type="entry name" value="CHLORIDE CHANNEL PROTEIN CLC-E"/>
    <property type="match status" value="1"/>
</dbReference>
<dbReference type="InterPro" id="IPR050368">
    <property type="entry name" value="ClC-type_chloride_channel"/>
</dbReference>
<evidence type="ECO:0000313" key="15">
    <source>
        <dbReference type="Proteomes" id="UP000281192"/>
    </source>
</evidence>
<keyword evidence="5" id="KW-0406">Ion transport</keyword>
<feature type="transmembrane region" description="Helical" evidence="10">
    <location>
        <begin position="27"/>
        <end position="50"/>
    </location>
</feature>
<gene>
    <name evidence="12" type="ORF">C1707_20385</name>
    <name evidence="13" type="ORF">CFHF_20685</name>
</gene>
<evidence type="ECO:0000256" key="10">
    <source>
        <dbReference type="SAM" id="Phobius"/>
    </source>
</evidence>
<feature type="transmembrane region" description="Helical" evidence="10">
    <location>
        <begin position="343"/>
        <end position="365"/>
    </location>
</feature>
<evidence type="ECO:0000256" key="2">
    <source>
        <dbReference type="ARBA" id="ARBA00022448"/>
    </source>
</evidence>
<protein>
    <submittedName>
        <fullName evidence="13">Chloride channel protein</fullName>
    </submittedName>
</protein>
<feature type="transmembrane region" description="Helical" evidence="10">
    <location>
        <begin position="243"/>
        <end position="264"/>
    </location>
</feature>
<feature type="transmembrane region" description="Helical" evidence="10">
    <location>
        <begin position="169"/>
        <end position="194"/>
    </location>
</feature>
<evidence type="ECO:0000313" key="13">
    <source>
        <dbReference type="EMBL" id="PLR08857.1"/>
    </source>
</evidence>
<dbReference type="Gene3D" id="3.10.580.10">
    <property type="entry name" value="CBS-domain"/>
    <property type="match status" value="1"/>
</dbReference>
<reference evidence="12 15" key="2">
    <citation type="submission" date="2018-01" db="EMBL/GenBank/DDBJ databases">
        <title>Complete genome sequence of Caulobacter flavus RHGG3.</title>
        <authorList>
            <person name="Yang E."/>
        </authorList>
    </citation>
    <scope>NUCLEOTIDE SEQUENCE [LARGE SCALE GENOMIC DNA]</scope>
    <source>
        <strain evidence="12 15">RHGG3</strain>
    </source>
</reference>
<dbReference type="CDD" id="cd02205">
    <property type="entry name" value="CBS_pair_SF"/>
    <property type="match status" value="1"/>
</dbReference>
<dbReference type="SUPFAM" id="SSF54631">
    <property type="entry name" value="CBS-domain pair"/>
    <property type="match status" value="1"/>
</dbReference>
<dbReference type="Pfam" id="PF00571">
    <property type="entry name" value="CBS"/>
    <property type="match status" value="1"/>
</dbReference>
<evidence type="ECO:0000259" key="11">
    <source>
        <dbReference type="Pfam" id="PF00571"/>
    </source>
</evidence>
<dbReference type="EMBL" id="PJRQ01000041">
    <property type="protein sequence ID" value="PLR08857.1"/>
    <property type="molecule type" value="Genomic_DNA"/>
</dbReference>
<feature type="transmembrane region" description="Helical" evidence="10">
    <location>
        <begin position="76"/>
        <end position="95"/>
    </location>
</feature>
<dbReference type="KEGG" id="cfh:C1707_20385"/>
<keyword evidence="3 10" id="KW-0812">Transmembrane</keyword>
<name>A0A2N5CPH7_9CAUL</name>
<dbReference type="InterPro" id="IPR014743">
    <property type="entry name" value="Cl-channel_core"/>
</dbReference>
<keyword evidence="2" id="KW-0813">Transport</keyword>
<keyword evidence="4 10" id="KW-1133">Transmembrane helix</keyword>